<dbReference type="InterPro" id="IPR004175">
    <property type="entry name" value="RNA_CPDase"/>
</dbReference>
<keyword evidence="4" id="KW-1185">Reference proteome</keyword>
<accession>A0ABP7FIE9</accession>
<dbReference type="InterPro" id="IPR009097">
    <property type="entry name" value="Cyclic_Pdiesterase"/>
</dbReference>
<feature type="region of interest" description="Disordered" evidence="2">
    <location>
        <begin position="1"/>
        <end position="26"/>
    </location>
</feature>
<sequence length="166" mass="17493">MPCPTPAGCAGRAARPGTSPWRSSARPARSCCRIGARLGRAARRGEPFALRIAGGGHFDGRTLWAGAEGDLPALRRLAERVRAAAGRAGAPAAEHHAYRPHLTLARVRGPHAVDLCPYTAALAPLGGPAWRVAELCLVRSHLPDGRVPGAGPRYEALARWPLGRGR</sequence>
<dbReference type="EMBL" id="BAABEP010000030">
    <property type="protein sequence ID" value="GAA3739915.1"/>
    <property type="molecule type" value="Genomic_DNA"/>
</dbReference>
<comment type="caution">
    <text evidence="3">The sequence shown here is derived from an EMBL/GenBank/DDBJ whole genome shotgun (WGS) entry which is preliminary data.</text>
</comment>
<organism evidence="3 4">
    <name type="scientific">Streptomyces tremellae</name>
    <dbReference type="NCBI Taxonomy" id="1124239"/>
    <lineage>
        <taxon>Bacteria</taxon>
        <taxon>Bacillati</taxon>
        <taxon>Actinomycetota</taxon>
        <taxon>Actinomycetes</taxon>
        <taxon>Kitasatosporales</taxon>
        <taxon>Streptomycetaceae</taxon>
        <taxon>Streptomyces</taxon>
    </lineage>
</organism>
<evidence type="ECO:0008006" key="5">
    <source>
        <dbReference type="Google" id="ProtNLM"/>
    </source>
</evidence>
<evidence type="ECO:0000313" key="3">
    <source>
        <dbReference type="EMBL" id="GAA3739915.1"/>
    </source>
</evidence>
<protein>
    <recommendedName>
        <fullName evidence="5">2'-5' RNA ligase</fullName>
    </recommendedName>
</protein>
<evidence type="ECO:0000256" key="1">
    <source>
        <dbReference type="ARBA" id="ARBA00022801"/>
    </source>
</evidence>
<gene>
    <name evidence="3" type="ORF">GCM10023082_41230</name>
</gene>
<reference evidence="4" key="1">
    <citation type="journal article" date="2019" name="Int. J. Syst. Evol. Microbiol.">
        <title>The Global Catalogue of Microorganisms (GCM) 10K type strain sequencing project: providing services to taxonomists for standard genome sequencing and annotation.</title>
        <authorList>
            <consortium name="The Broad Institute Genomics Platform"/>
            <consortium name="The Broad Institute Genome Sequencing Center for Infectious Disease"/>
            <person name="Wu L."/>
            <person name="Ma J."/>
        </authorList>
    </citation>
    <scope>NUCLEOTIDE SEQUENCE [LARGE SCALE GENOMIC DNA]</scope>
    <source>
        <strain evidence="4">JCM 30846</strain>
    </source>
</reference>
<dbReference type="Pfam" id="PF13563">
    <property type="entry name" value="2_5_RNA_ligase2"/>
    <property type="match status" value="1"/>
</dbReference>
<dbReference type="SUPFAM" id="SSF55144">
    <property type="entry name" value="LigT-like"/>
    <property type="match status" value="1"/>
</dbReference>
<dbReference type="PANTHER" id="PTHR35561:SF1">
    <property type="entry name" value="RNA 2',3'-CYCLIC PHOSPHODIESTERASE"/>
    <property type="match status" value="1"/>
</dbReference>
<dbReference type="Gene3D" id="3.90.1140.10">
    <property type="entry name" value="Cyclic phosphodiesterase"/>
    <property type="match status" value="1"/>
</dbReference>
<dbReference type="Proteomes" id="UP001499884">
    <property type="component" value="Unassembled WGS sequence"/>
</dbReference>
<name>A0ABP7FIE9_9ACTN</name>
<keyword evidence="1" id="KW-0378">Hydrolase</keyword>
<evidence type="ECO:0000313" key="4">
    <source>
        <dbReference type="Proteomes" id="UP001499884"/>
    </source>
</evidence>
<proteinExistence type="predicted"/>
<dbReference type="PANTHER" id="PTHR35561">
    <property type="entry name" value="RNA 2',3'-CYCLIC PHOSPHODIESTERASE"/>
    <property type="match status" value="1"/>
</dbReference>
<evidence type="ECO:0000256" key="2">
    <source>
        <dbReference type="SAM" id="MobiDB-lite"/>
    </source>
</evidence>